<comment type="caution">
    <text evidence="4">The sequence shown here is derived from an EMBL/GenBank/DDBJ whole genome shotgun (WGS) entry which is preliminary data.</text>
</comment>
<dbReference type="PANTHER" id="PTHR33495">
    <property type="entry name" value="ANTI-SIGMA FACTOR ANTAGONIST TM_1081-RELATED-RELATED"/>
    <property type="match status" value="1"/>
</dbReference>
<dbReference type="Gene3D" id="3.30.750.24">
    <property type="entry name" value="STAS domain"/>
    <property type="match status" value="1"/>
</dbReference>
<dbReference type="InterPro" id="IPR036513">
    <property type="entry name" value="STAS_dom_sf"/>
</dbReference>
<dbReference type="CDD" id="cd07043">
    <property type="entry name" value="STAS_anti-anti-sigma_factors"/>
    <property type="match status" value="1"/>
</dbReference>
<evidence type="ECO:0000256" key="1">
    <source>
        <dbReference type="ARBA" id="ARBA00009013"/>
    </source>
</evidence>
<proteinExistence type="inferred from homology"/>
<name>A0AAW6TVP9_9BACT</name>
<dbReference type="GO" id="GO:0043856">
    <property type="term" value="F:anti-sigma factor antagonist activity"/>
    <property type="evidence" value="ECO:0007669"/>
    <property type="project" value="InterPro"/>
</dbReference>
<keyword evidence="5" id="KW-1185">Reference proteome</keyword>
<dbReference type="Proteomes" id="UP001431776">
    <property type="component" value="Unassembled WGS sequence"/>
</dbReference>
<dbReference type="AlphaFoldDB" id="A0AAW6TVP9"/>
<sequence length="111" mass="12436">MKINTQNYNDVTVIELQGEIDGDIADALKDTVVETVTIGRTRVVIDMSNVSSIDGQGLELLLWAREYGRRNRTQLKLAGLDETLDKILEITGLQTEFDRHTELAEAVRSFA</sequence>
<feature type="domain" description="STAS" evidence="3">
    <location>
        <begin position="1"/>
        <end position="110"/>
    </location>
</feature>
<dbReference type="InterPro" id="IPR002645">
    <property type="entry name" value="STAS_dom"/>
</dbReference>
<dbReference type="Pfam" id="PF01740">
    <property type="entry name" value="STAS"/>
    <property type="match status" value="1"/>
</dbReference>
<evidence type="ECO:0000256" key="2">
    <source>
        <dbReference type="RuleBase" id="RU003749"/>
    </source>
</evidence>
<dbReference type="SUPFAM" id="SSF52091">
    <property type="entry name" value="SpoIIaa-like"/>
    <property type="match status" value="1"/>
</dbReference>
<evidence type="ECO:0000313" key="5">
    <source>
        <dbReference type="Proteomes" id="UP001431776"/>
    </source>
</evidence>
<dbReference type="InterPro" id="IPR003658">
    <property type="entry name" value="Anti-sigma_ant"/>
</dbReference>
<protein>
    <recommendedName>
        <fullName evidence="2">Anti-sigma factor antagonist</fullName>
    </recommendedName>
</protein>
<evidence type="ECO:0000313" key="4">
    <source>
        <dbReference type="EMBL" id="MDI6447784.1"/>
    </source>
</evidence>
<reference evidence="4" key="1">
    <citation type="submission" date="2023-05" db="EMBL/GenBank/DDBJ databases">
        <title>Anaerotaeda fermentans gen. nov., sp. nov., a novel anaerobic planctomycete of the new family within the order Sedimentisphaerales isolated from Taman Peninsula, Russia.</title>
        <authorList>
            <person name="Khomyakova M.A."/>
            <person name="Merkel A.Y."/>
            <person name="Slobodkin A.I."/>
        </authorList>
    </citation>
    <scope>NUCLEOTIDE SEQUENCE</scope>
    <source>
        <strain evidence="4">M17dextr</strain>
    </source>
</reference>
<comment type="similarity">
    <text evidence="1 2">Belongs to the anti-sigma-factor antagonist family.</text>
</comment>
<accession>A0AAW6TVP9</accession>
<organism evidence="4 5">
    <name type="scientific">Anaerobaca lacustris</name>
    <dbReference type="NCBI Taxonomy" id="3044600"/>
    <lineage>
        <taxon>Bacteria</taxon>
        <taxon>Pseudomonadati</taxon>
        <taxon>Planctomycetota</taxon>
        <taxon>Phycisphaerae</taxon>
        <taxon>Sedimentisphaerales</taxon>
        <taxon>Anaerobacaceae</taxon>
        <taxon>Anaerobaca</taxon>
    </lineage>
</organism>
<dbReference type="NCBIfam" id="TIGR00377">
    <property type="entry name" value="ant_ant_sig"/>
    <property type="match status" value="1"/>
</dbReference>
<evidence type="ECO:0000259" key="3">
    <source>
        <dbReference type="PROSITE" id="PS50801"/>
    </source>
</evidence>
<gene>
    <name evidence="4" type="ORF">QJ522_01915</name>
</gene>
<dbReference type="EMBL" id="JASCXX010000002">
    <property type="protein sequence ID" value="MDI6447784.1"/>
    <property type="molecule type" value="Genomic_DNA"/>
</dbReference>
<dbReference type="RefSeq" id="WP_349243196.1">
    <property type="nucleotide sequence ID" value="NZ_JASCXX010000002.1"/>
</dbReference>
<dbReference type="PROSITE" id="PS50801">
    <property type="entry name" value="STAS"/>
    <property type="match status" value="1"/>
</dbReference>